<proteinExistence type="predicted"/>
<keyword evidence="2" id="KW-0808">Transferase</keyword>
<evidence type="ECO:0000313" key="5">
    <source>
        <dbReference type="Proteomes" id="UP001492380"/>
    </source>
</evidence>
<dbReference type="InterPro" id="IPR018117">
    <property type="entry name" value="C5_DNA_meth_AS"/>
</dbReference>
<dbReference type="EMBL" id="JBBWRZ010000002">
    <property type="protein sequence ID" value="KAK8243787.1"/>
    <property type="molecule type" value="Genomic_DNA"/>
</dbReference>
<evidence type="ECO:0000313" key="4">
    <source>
        <dbReference type="EMBL" id="KAK8243787.1"/>
    </source>
</evidence>
<gene>
    <name evidence="4" type="ORF">HDK90DRAFT_475831</name>
</gene>
<keyword evidence="1" id="KW-0489">Methyltransferase</keyword>
<name>A0ABR1YYL5_9PEZI</name>
<evidence type="ECO:0008006" key="6">
    <source>
        <dbReference type="Google" id="ProtNLM"/>
    </source>
</evidence>
<organism evidence="4 5">
    <name type="scientific">Phyllosticta capitalensis</name>
    <dbReference type="NCBI Taxonomy" id="121624"/>
    <lineage>
        <taxon>Eukaryota</taxon>
        <taxon>Fungi</taxon>
        <taxon>Dikarya</taxon>
        <taxon>Ascomycota</taxon>
        <taxon>Pezizomycotina</taxon>
        <taxon>Dothideomycetes</taxon>
        <taxon>Dothideomycetes incertae sedis</taxon>
        <taxon>Botryosphaeriales</taxon>
        <taxon>Phyllostictaceae</taxon>
        <taxon>Phyllosticta</taxon>
    </lineage>
</organism>
<evidence type="ECO:0000256" key="2">
    <source>
        <dbReference type="ARBA" id="ARBA00022679"/>
    </source>
</evidence>
<evidence type="ECO:0000256" key="3">
    <source>
        <dbReference type="ARBA" id="ARBA00022691"/>
    </source>
</evidence>
<keyword evidence="5" id="KW-1185">Reference proteome</keyword>
<sequence length="83" mass="9234">MKLLDVSGIRWTCLLSNCECWAAVWALCVIKLFSSLVVSGEPCAAFSSCSCWELRIEDHPSMLLACQRSMCDASMQVLAWGDR</sequence>
<dbReference type="PROSITE" id="PS00094">
    <property type="entry name" value="C5_MTASE_1"/>
    <property type="match status" value="1"/>
</dbReference>
<reference evidence="4 5" key="1">
    <citation type="submission" date="2024-04" db="EMBL/GenBank/DDBJ databases">
        <title>Phyllosticta paracitricarpa is synonymous to the EU quarantine fungus P. citricarpa based on phylogenomic analyses.</title>
        <authorList>
            <consortium name="Lawrence Berkeley National Laboratory"/>
            <person name="Van Ingen-Buijs V.A."/>
            <person name="Van Westerhoven A.C."/>
            <person name="Haridas S."/>
            <person name="Skiadas P."/>
            <person name="Martin F."/>
            <person name="Groenewald J.Z."/>
            <person name="Crous P.W."/>
            <person name="Seidl M.F."/>
        </authorList>
    </citation>
    <scope>NUCLEOTIDE SEQUENCE [LARGE SCALE GENOMIC DNA]</scope>
    <source>
        <strain evidence="4 5">CBS 123374</strain>
    </source>
</reference>
<accession>A0ABR1YYL5</accession>
<evidence type="ECO:0000256" key="1">
    <source>
        <dbReference type="ARBA" id="ARBA00022603"/>
    </source>
</evidence>
<keyword evidence="3" id="KW-0949">S-adenosyl-L-methionine</keyword>
<comment type="caution">
    <text evidence="4">The sequence shown here is derived from an EMBL/GenBank/DDBJ whole genome shotgun (WGS) entry which is preliminary data.</text>
</comment>
<protein>
    <recommendedName>
        <fullName evidence="6">Secreted protein</fullName>
    </recommendedName>
</protein>
<dbReference type="Proteomes" id="UP001492380">
    <property type="component" value="Unassembled WGS sequence"/>
</dbReference>